<evidence type="ECO:0000313" key="3">
    <source>
        <dbReference type="Proteomes" id="UP001058974"/>
    </source>
</evidence>
<sequence length="330" mass="35844">MSQSQHTSLSVPADIVVTSQVPNQVATSISNSQFDASSLNEVLTHTVEARLASFHSTSSQDIIPLVTNSYLMIPRAIQSEYASLIKNETKVLTTLPPHRNALAADGSRSPETLSPMSQSQHTSLSVPTDIVVTSQVPNQVATSISNSQFDASSLNEVLTHTVEARLASFHSTSSQDIIPLVTNSYPMIPRVEARLASFHSTSSQDIIPLVTNSYPMIPRGSYTNLLTQDSLPQLEHHDLNRSRSPKTLSPMSQSQHTSLLVPADIVVTSQVPDQVATSISNFQFDASSPYEVLTHTVEARLASFHSTSSQDIIPLVTNSYPMIPRGKQET</sequence>
<feature type="compositionally biased region" description="Polar residues" evidence="1">
    <location>
        <begin position="109"/>
        <end position="120"/>
    </location>
</feature>
<dbReference type="Proteomes" id="UP001058974">
    <property type="component" value="Chromosome 5"/>
</dbReference>
<evidence type="ECO:0000313" key="2">
    <source>
        <dbReference type="EMBL" id="KAI5412088.1"/>
    </source>
</evidence>
<gene>
    <name evidence="2" type="ORF">KIW84_056955</name>
</gene>
<dbReference type="EMBL" id="JAMSHJ010000005">
    <property type="protein sequence ID" value="KAI5412088.1"/>
    <property type="molecule type" value="Genomic_DNA"/>
</dbReference>
<proteinExistence type="predicted"/>
<accession>A0A9D5AKD8</accession>
<evidence type="ECO:0000256" key="1">
    <source>
        <dbReference type="SAM" id="MobiDB-lite"/>
    </source>
</evidence>
<feature type="region of interest" description="Disordered" evidence="1">
    <location>
        <begin position="101"/>
        <end position="120"/>
    </location>
</feature>
<organism evidence="2 3">
    <name type="scientific">Pisum sativum</name>
    <name type="common">Garden pea</name>
    <name type="synonym">Lathyrus oleraceus</name>
    <dbReference type="NCBI Taxonomy" id="3888"/>
    <lineage>
        <taxon>Eukaryota</taxon>
        <taxon>Viridiplantae</taxon>
        <taxon>Streptophyta</taxon>
        <taxon>Embryophyta</taxon>
        <taxon>Tracheophyta</taxon>
        <taxon>Spermatophyta</taxon>
        <taxon>Magnoliopsida</taxon>
        <taxon>eudicotyledons</taxon>
        <taxon>Gunneridae</taxon>
        <taxon>Pentapetalae</taxon>
        <taxon>rosids</taxon>
        <taxon>fabids</taxon>
        <taxon>Fabales</taxon>
        <taxon>Fabaceae</taxon>
        <taxon>Papilionoideae</taxon>
        <taxon>50 kb inversion clade</taxon>
        <taxon>NPAAA clade</taxon>
        <taxon>Hologalegina</taxon>
        <taxon>IRL clade</taxon>
        <taxon>Fabeae</taxon>
        <taxon>Lathyrus</taxon>
    </lineage>
</organism>
<name>A0A9D5AKD8_PEA</name>
<protein>
    <submittedName>
        <fullName evidence="2">Uncharacterized protein</fullName>
    </submittedName>
</protein>
<comment type="caution">
    <text evidence="2">The sequence shown here is derived from an EMBL/GenBank/DDBJ whole genome shotgun (WGS) entry which is preliminary data.</text>
</comment>
<reference evidence="2 3" key="1">
    <citation type="journal article" date="2022" name="Nat. Genet.">
        <title>Improved pea reference genome and pan-genome highlight genomic features and evolutionary characteristics.</title>
        <authorList>
            <person name="Yang T."/>
            <person name="Liu R."/>
            <person name="Luo Y."/>
            <person name="Hu S."/>
            <person name="Wang D."/>
            <person name="Wang C."/>
            <person name="Pandey M.K."/>
            <person name="Ge S."/>
            <person name="Xu Q."/>
            <person name="Li N."/>
            <person name="Li G."/>
            <person name="Huang Y."/>
            <person name="Saxena R.K."/>
            <person name="Ji Y."/>
            <person name="Li M."/>
            <person name="Yan X."/>
            <person name="He Y."/>
            <person name="Liu Y."/>
            <person name="Wang X."/>
            <person name="Xiang C."/>
            <person name="Varshney R.K."/>
            <person name="Ding H."/>
            <person name="Gao S."/>
            <person name="Zong X."/>
        </authorList>
    </citation>
    <scope>NUCLEOTIDE SEQUENCE [LARGE SCALE GENOMIC DNA]</scope>
    <source>
        <strain evidence="2 3">cv. Zhongwan 6</strain>
    </source>
</reference>
<dbReference type="Gramene" id="Psat05G0695500-T1">
    <property type="protein sequence ID" value="KAI5412088.1"/>
    <property type="gene ID" value="KIW84_056955"/>
</dbReference>
<keyword evidence="3" id="KW-1185">Reference proteome</keyword>
<dbReference type="AlphaFoldDB" id="A0A9D5AKD8"/>